<dbReference type="Gene3D" id="3.30.200.20">
    <property type="entry name" value="Phosphorylase Kinase, domain 1"/>
    <property type="match status" value="1"/>
</dbReference>
<feature type="compositionally biased region" description="Polar residues" evidence="8">
    <location>
        <begin position="690"/>
        <end position="704"/>
    </location>
</feature>
<evidence type="ECO:0000259" key="10">
    <source>
        <dbReference type="PROSITE" id="PS50011"/>
    </source>
</evidence>
<name>A0AAD7E5M3_9AGAR</name>
<dbReference type="FunFam" id="3.30.200.20:FF:000116">
    <property type="entry name" value="Non-specific serine/threonine protein kinase"/>
    <property type="match status" value="1"/>
</dbReference>
<dbReference type="Pfam" id="PF00433">
    <property type="entry name" value="Pkinase_C"/>
    <property type="match status" value="1"/>
</dbReference>
<evidence type="ECO:0000313" key="12">
    <source>
        <dbReference type="EMBL" id="KAJ7228887.1"/>
    </source>
</evidence>
<feature type="region of interest" description="Disordered" evidence="8">
    <location>
        <begin position="219"/>
        <end position="239"/>
    </location>
</feature>
<accession>A0AAD7E5M3</accession>
<dbReference type="InterPro" id="IPR035892">
    <property type="entry name" value="C2_domain_sf"/>
</dbReference>
<dbReference type="Gene3D" id="2.60.40.150">
    <property type="entry name" value="C2 domain"/>
    <property type="match status" value="1"/>
</dbReference>
<dbReference type="EMBL" id="JARJCW010000002">
    <property type="protein sequence ID" value="KAJ7228887.1"/>
    <property type="molecule type" value="Genomic_DNA"/>
</dbReference>
<dbReference type="InterPro" id="IPR008271">
    <property type="entry name" value="Ser/Thr_kinase_AS"/>
</dbReference>
<dbReference type="SUPFAM" id="SSF56112">
    <property type="entry name" value="Protein kinase-like (PK-like)"/>
    <property type="match status" value="1"/>
</dbReference>
<evidence type="ECO:0000256" key="8">
    <source>
        <dbReference type="SAM" id="MobiDB-lite"/>
    </source>
</evidence>
<dbReference type="SUPFAM" id="SSF49562">
    <property type="entry name" value="C2 domain (Calcium/lipid-binding domain, CaLB)"/>
    <property type="match status" value="1"/>
</dbReference>
<feature type="compositionally biased region" description="Acidic residues" evidence="8">
    <location>
        <begin position="761"/>
        <end position="775"/>
    </location>
</feature>
<dbReference type="InterPro" id="IPR011009">
    <property type="entry name" value="Kinase-like_dom_sf"/>
</dbReference>
<keyword evidence="4 7" id="KW-0547">Nucleotide-binding</keyword>
<dbReference type="InterPro" id="IPR000961">
    <property type="entry name" value="AGC-kinase_C"/>
</dbReference>
<dbReference type="SMART" id="SM00239">
    <property type="entry name" value="C2"/>
    <property type="match status" value="1"/>
</dbReference>
<dbReference type="GO" id="GO:0005524">
    <property type="term" value="F:ATP binding"/>
    <property type="evidence" value="ECO:0007669"/>
    <property type="project" value="UniProtKB-UniRule"/>
</dbReference>
<dbReference type="SMART" id="SM00133">
    <property type="entry name" value="S_TK_X"/>
    <property type="match status" value="1"/>
</dbReference>
<dbReference type="InterPro" id="IPR000008">
    <property type="entry name" value="C2_dom"/>
</dbReference>
<dbReference type="InterPro" id="IPR000719">
    <property type="entry name" value="Prot_kinase_dom"/>
</dbReference>
<evidence type="ECO:0000256" key="2">
    <source>
        <dbReference type="ARBA" id="ARBA00022553"/>
    </source>
</evidence>
<reference evidence="12" key="1">
    <citation type="submission" date="2023-03" db="EMBL/GenBank/DDBJ databases">
        <title>Massive genome expansion in bonnet fungi (Mycena s.s.) driven by repeated elements and novel gene families across ecological guilds.</title>
        <authorList>
            <consortium name="Lawrence Berkeley National Laboratory"/>
            <person name="Harder C.B."/>
            <person name="Miyauchi S."/>
            <person name="Viragh M."/>
            <person name="Kuo A."/>
            <person name="Thoen E."/>
            <person name="Andreopoulos B."/>
            <person name="Lu D."/>
            <person name="Skrede I."/>
            <person name="Drula E."/>
            <person name="Henrissat B."/>
            <person name="Morin E."/>
            <person name="Kohler A."/>
            <person name="Barry K."/>
            <person name="LaButti K."/>
            <person name="Morin E."/>
            <person name="Salamov A."/>
            <person name="Lipzen A."/>
            <person name="Mereny Z."/>
            <person name="Hegedus B."/>
            <person name="Baldrian P."/>
            <person name="Stursova M."/>
            <person name="Weitz H."/>
            <person name="Taylor A."/>
            <person name="Grigoriev I.V."/>
            <person name="Nagy L.G."/>
            <person name="Martin F."/>
            <person name="Kauserud H."/>
        </authorList>
    </citation>
    <scope>NUCLEOTIDE SEQUENCE</scope>
    <source>
        <strain evidence="12">9144</strain>
    </source>
</reference>
<protein>
    <submittedName>
        <fullName evidence="12">Serine/threonine protein kinase</fullName>
    </submittedName>
</protein>
<keyword evidence="13" id="KW-1185">Reference proteome</keyword>
<feature type="domain" description="AGC-kinase C-terminal" evidence="11">
    <location>
        <begin position="604"/>
        <end position="747"/>
    </location>
</feature>
<dbReference type="Gene3D" id="1.10.510.10">
    <property type="entry name" value="Transferase(Phosphotransferase) domain 1"/>
    <property type="match status" value="1"/>
</dbReference>
<evidence type="ECO:0000256" key="4">
    <source>
        <dbReference type="ARBA" id="ARBA00022741"/>
    </source>
</evidence>
<feature type="region of interest" description="Disordered" evidence="8">
    <location>
        <begin position="108"/>
        <end position="144"/>
    </location>
</feature>
<dbReference type="Proteomes" id="UP001219525">
    <property type="component" value="Unassembled WGS sequence"/>
</dbReference>
<feature type="domain" description="Protein kinase" evidence="10">
    <location>
        <begin position="344"/>
        <end position="603"/>
    </location>
</feature>
<feature type="region of interest" description="Disordered" evidence="8">
    <location>
        <begin position="667"/>
        <end position="801"/>
    </location>
</feature>
<keyword evidence="5 12" id="KW-0418">Kinase</keyword>
<evidence type="ECO:0000256" key="7">
    <source>
        <dbReference type="PROSITE-ProRule" id="PRU10141"/>
    </source>
</evidence>
<dbReference type="GO" id="GO:0004674">
    <property type="term" value="F:protein serine/threonine kinase activity"/>
    <property type="evidence" value="ECO:0007669"/>
    <property type="project" value="UniProtKB-KW"/>
</dbReference>
<dbReference type="SMART" id="SM00220">
    <property type="entry name" value="S_TKc"/>
    <property type="match status" value="1"/>
</dbReference>
<organism evidence="12 13">
    <name type="scientific">Mycena pura</name>
    <dbReference type="NCBI Taxonomy" id="153505"/>
    <lineage>
        <taxon>Eukaryota</taxon>
        <taxon>Fungi</taxon>
        <taxon>Dikarya</taxon>
        <taxon>Basidiomycota</taxon>
        <taxon>Agaricomycotina</taxon>
        <taxon>Agaricomycetes</taxon>
        <taxon>Agaricomycetidae</taxon>
        <taxon>Agaricales</taxon>
        <taxon>Marasmiineae</taxon>
        <taxon>Mycenaceae</taxon>
        <taxon>Mycena</taxon>
    </lineage>
</organism>
<dbReference type="AlphaFoldDB" id="A0AAD7E5M3"/>
<evidence type="ECO:0000259" key="11">
    <source>
        <dbReference type="PROSITE" id="PS51285"/>
    </source>
</evidence>
<evidence type="ECO:0000259" key="9">
    <source>
        <dbReference type="PROSITE" id="PS50004"/>
    </source>
</evidence>
<feature type="domain" description="C2" evidence="9">
    <location>
        <begin position="127"/>
        <end position="310"/>
    </location>
</feature>
<dbReference type="PROSITE" id="PS51285">
    <property type="entry name" value="AGC_KINASE_CTER"/>
    <property type="match status" value="1"/>
</dbReference>
<evidence type="ECO:0000256" key="6">
    <source>
        <dbReference type="ARBA" id="ARBA00022840"/>
    </source>
</evidence>
<dbReference type="PANTHER" id="PTHR24351">
    <property type="entry name" value="RIBOSOMAL PROTEIN S6 KINASE"/>
    <property type="match status" value="1"/>
</dbReference>
<feature type="binding site" evidence="7">
    <location>
        <position position="383"/>
    </location>
    <ligand>
        <name>ATP</name>
        <dbReference type="ChEBI" id="CHEBI:30616"/>
    </ligand>
</feature>
<sequence length="801" mass="87938">MSTSSSSPLDLIHHLLRCCPLRCVPSSMIKLWPIVPQDPQLTPKASEISERQYFDTSALTTPLRSPTAAHHHHLLAAHTPTDRDHTPLPSPPAAFAAALPTTSLSLHAPVFNMQPPPQSLSKRSPTPQTSSAPSIHGPGSQSKGQIHVKLIQARALNVRPTARPYVVVQFEQNEFVSRDPTGEADKEVKGTPTSLSAALSASSAMSALGAIGSKAAAASRRGSKGSVKSNNSSPVSSVNAGSALSNGNGLFGGISANNPVWKHEVSFDVTSEASVITFNVYDRSVLEHGFLGTVQIKPVLLHDHTVDQWYKLLPLETELVSGEMRVQVTFEQFKTKRALTPRDFEFLKLIGRGTFGKVFQVRKKDTKRIYAMKVLSKKEIVAKKEVAHTIGERKILQQSLDSPFLVGLKFSFQTDTDLYLVTDFKSGGELFWHLQRETRFSEERARFYIAELILALEHLHKYNIVYRDLKPENILLDATGHVALCDFGLSKPDLRSDQLTTTFCGTTEYLAPEMLLDELGYSKIVDFWSLGVLLFEMCCGWSPFYAEDTQQMYKNICFGKIRFPKGAINEDGKQFVKGLLNRNPKLRLGAQRDTEELKEHPFFASIDWAALTRKQVTPPFKPVVESDESTANFDEAFTSAKLHDVGIADMDIDEDDPSEDWVLAGSLTQHQPNGPLGSEREPPLTPLSPSPQATNGRSSTQPSRPNGIDIKPKKKKAEAAGSPLTNSVQENFRGFTYSGGETPGAPSGILSMRARTKTPDGEGDDSTNNTEDEFDDPSKPAGRYANKRRKGLGFTGLGDGV</sequence>
<keyword evidence="6 7" id="KW-0067">ATP-binding</keyword>
<comment type="caution">
    <text evidence="12">The sequence shown here is derived from an EMBL/GenBank/DDBJ whole genome shotgun (WGS) entry which is preliminary data.</text>
</comment>
<feature type="compositionally biased region" description="Polar residues" evidence="8">
    <location>
        <begin position="119"/>
        <end position="144"/>
    </location>
</feature>
<dbReference type="Pfam" id="PF00168">
    <property type="entry name" value="C2"/>
    <property type="match status" value="1"/>
</dbReference>
<proteinExistence type="predicted"/>
<dbReference type="PROSITE" id="PS50004">
    <property type="entry name" value="C2"/>
    <property type="match status" value="1"/>
</dbReference>
<dbReference type="CDD" id="cd11651">
    <property type="entry name" value="YPK1_N_like"/>
    <property type="match status" value="1"/>
</dbReference>
<keyword evidence="3" id="KW-0808">Transferase</keyword>
<dbReference type="PROSITE" id="PS50011">
    <property type="entry name" value="PROTEIN_KINASE_DOM"/>
    <property type="match status" value="1"/>
</dbReference>
<dbReference type="InterPro" id="IPR017441">
    <property type="entry name" value="Protein_kinase_ATP_BS"/>
</dbReference>
<evidence type="ECO:0000313" key="13">
    <source>
        <dbReference type="Proteomes" id="UP001219525"/>
    </source>
</evidence>
<evidence type="ECO:0000256" key="3">
    <source>
        <dbReference type="ARBA" id="ARBA00022679"/>
    </source>
</evidence>
<keyword evidence="2" id="KW-0597">Phosphoprotein</keyword>
<dbReference type="Pfam" id="PF00069">
    <property type="entry name" value="Pkinase"/>
    <property type="match status" value="1"/>
</dbReference>
<dbReference type="FunFam" id="1.10.510.10:FF:000008">
    <property type="entry name" value="Non-specific serine/threonine protein kinase"/>
    <property type="match status" value="1"/>
</dbReference>
<evidence type="ECO:0000256" key="5">
    <source>
        <dbReference type="ARBA" id="ARBA00022777"/>
    </source>
</evidence>
<keyword evidence="1 12" id="KW-0723">Serine/threonine-protein kinase</keyword>
<dbReference type="PROSITE" id="PS00108">
    <property type="entry name" value="PROTEIN_KINASE_ST"/>
    <property type="match status" value="1"/>
</dbReference>
<gene>
    <name evidence="12" type="ORF">GGX14DRAFT_509736</name>
</gene>
<dbReference type="PROSITE" id="PS00107">
    <property type="entry name" value="PROTEIN_KINASE_ATP"/>
    <property type="match status" value="1"/>
</dbReference>
<dbReference type="InterPro" id="IPR017892">
    <property type="entry name" value="Pkinase_C"/>
</dbReference>
<evidence type="ECO:0000256" key="1">
    <source>
        <dbReference type="ARBA" id="ARBA00022527"/>
    </source>
</evidence>